<dbReference type="PANTHER" id="PTHR46797:SF1">
    <property type="entry name" value="METHYLPHOSPHONATE SYNTHASE"/>
    <property type="match status" value="1"/>
</dbReference>
<dbReference type="EMBL" id="AQFT01000077">
    <property type="protein sequence ID" value="EMZ26589.1"/>
    <property type="molecule type" value="Genomic_DNA"/>
</dbReference>
<dbReference type="Gene3D" id="1.10.260.40">
    <property type="entry name" value="lambda repressor-like DNA-binding domains"/>
    <property type="match status" value="1"/>
</dbReference>
<evidence type="ECO:0000259" key="2">
    <source>
        <dbReference type="PROSITE" id="PS50943"/>
    </source>
</evidence>
<dbReference type="Pfam" id="PF13560">
    <property type="entry name" value="HTH_31"/>
    <property type="match status" value="1"/>
</dbReference>
<dbReference type="SUPFAM" id="SSF47413">
    <property type="entry name" value="lambda repressor-like DNA-binding domains"/>
    <property type="match status" value="1"/>
</dbReference>
<sequence length="111" mass="12901">MQELDYSKMGERIRQSRKAKGWTQETLARKCGISLNFMGKVERGNRRMSLDTFARLCMELETDADALLWGVVQPSETAARNMWKHPKKKDSDSYAMYMRIMKSVADIMNET</sequence>
<accession>N2AQ26</accession>
<dbReference type="GO" id="GO:0003700">
    <property type="term" value="F:DNA-binding transcription factor activity"/>
    <property type="evidence" value="ECO:0007669"/>
    <property type="project" value="TreeGrafter"/>
</dbReference>
<dbReference type="PATRIC" id="fig|1235802.3.peg.2665"/>
<dbReference type="CDD" id="cd00093">
    <property type="entry name" value="HTH_XRE"/>
    <property type="match status" value="1"/>
</dbReference>
<organism evidence="3 4">
    <name type="scientific">Eubacterium plexicaudatum ASF492</name>
    <dbReference type="NCBI Taxonomy" id="1235802"/>
    <lineage>
        <taxon>Bacteria</taxon>
        <taxon>Bacillati</taxon>
        <taxon>Bacillota</taxon>
        <taxon>Clostridia</taxon>
        <taxon>Eubacteriales</taxon>
        <taxon>Eubacteriaceae</taxon>
        <taxon>Eubacterium</taxon>
    </lineage>
</organism>
<dbReference type="PROSITE" id="PS50943">
    <property type="entry name" value="HTH_CROC1"/>
    <property type="match status" value="1"/>
</dbReference>
<dbReference type="GO" id="GO:0003677">
    <property type="term" value="F:DNA binding"/>
    <property type="evidence" value="ECO:0007669"/>
    <property type="project" value="UniProtKB-KW"/>
</dbReference>
<feature type="domain" description="HTH cro/C1-type" evidence="2">
    <location>
        <begin position="13"/>
        <end position="67"/>
    </location>
</feature>
<reference evidence="3 4" key="1">
    <citation type="journal article" date="2014" name="Genome Announc.">
        <title>Draft genome sequences of the altered schaedler flora, a defined bacterial community from gnotobiotic mice.</title>
        <authorList>
            <person name="Wannemuehler M.J."/>
            <person name="Overstreet A.M."/>
            <person name="Ward D.V."/>
            <person name="Phillips G.J."/>
        </authorList>
    </citation>
    <scope>NUCLEOTIDE SEQUENCE [LARGE SCALE GENOMIC DNA]</scope>
    <source>
        <strain evidence="3 4">ASF492</strain>
    </source>
</reference>
<evidence type="ECO:0000313" key="3">
    <source>
        <dbReference type="EMBL" id="EMZ26589.1"/>
    </source>
</evidence>
<dbReference type="InterPro" id="IPR050807">
    <property type="entry name" value="TransReg_Diox_bact_type"/>
</dbReference>
<dbReference type="PANTHER" id="PTHR46797">
    <property type="entry name" value="HTH-TYPE TRANSCRIPTIONAL REGULATOR"/>
    <property type="match status" value="1"/>
</dbReference>
<comment type="caution">
    <text evidence="3">The sequence shown here is derived from an EMBL/GenBank/DDBJ whole genome shotgun (WGS) entry which is preliminary data.</text>
</comment>
<dbReference type="Proteomes" id="UP000012589">
    <property type="component" value="Unassembled WGS sequence"/>
</dbReference>
<keyword evidence="1" id="KW-0238">DNA-binding</keyword>
<dbReference type="STRING" id="1235802.C823_02519"/>
<protein>
    <recommendedName>
        <fullName evidence="2">HTH cro/C1-type domain-containing protein</fullName>
    </recommendedName>
</protein>
<keyword evidence="4" id="KW-1185">Reference proteome</keyword>
<name>N2AQ26_9FIRM</name>
<dbReference type="SMART" id="SM00530">
    <property type="entry name" value="HTH_XRE"/>
    <property type="match status" value="1"/>
</dbReference>
<dbReference type="HOGENOM" id="CLU_066192_17_6_9"/>
<dbReference type="InterPro" id="IPR010982">
    <property type="entry name" value="Lambda_DNA-bd_dom_sf"/>
</dbReference>
<evidence type="ECO:0000256" key="1">
    <source>
        <dbReference type="ARBA" id="ARBA00023125"/>
    </source>
</evidence>
<dbReference type="AlphaFoldDB" id="N2AQ26"/>
<dbReference type="eggNOG" id="COG1396">
    <property type="taxonomic scope" value="Bacteria"/>
</dbReference>
<dbReference type="OrthoDB" id="9805605at2"/>
<dbReference type="InterPro" id="IPR001387">
    <property type="entry name" value="Cro/C1-type_HTH"/>
</dbReference>
<evidence type="ECO:0000313" key="4">
    <source>
        <dbReference type="Proteomes" id="UP000012589"/>
    </source>
</evidence>
<dbReference type="GO" id="GO:0005829">
    <property type="term" value="C:cytosol"/>
    <property type="evidence" value="ECO:0007669"/>
    <property type="project" value="TreeGrafter"/>
</dbReference>
<proteinExistence type="predicted"/>
<gene>
    <name evidence="3" type="ORF">C823_02519</name>
</gene>